<dbReference type="InterPro" id="IPR007410">
    <property type="entry name" value="LpqE-like"/>
</dbReference>
<protein>
    <submittedName>
        <fullName evidence="1">Copper chaperone PCu(A)C</fullName>
    </submittedName>
</protein>
<dbReference type="Proteomes" id="UP000505377">
    <property type="component" value="Chromosome"/>
</dbReference>
<sequence>MRDAQIAWSGEVPGDEVYAVGEDAPLQLTIVNTTDAGLDGSDTLVSLSSPIASSGRIVGNATIPDGQVLAAGYDQPVASIVTEGTREVELALLDLTAPVRAGMTYPVVLTFARAGELRLQIGVENPSILPPRADDDA</sequence>
<name>A0A6M6JKS3_9PSEU</name>
<dbReference type="AlphaFoldDB" id="A0A6M6JKS3"/>
<reference evidence="1 2" key="1">
    <citation type="submission" date="2020-05" db="EMBL/GenBank/DDBJ databases">
        <authorList>
            <person name="Mo P."/>
        </authorList>
    </citation>
    <scope>NUCLEOTIDE SEQUENCE [LARGE SCALE GENOMIC DNA]</scope>
    <source>
        <strain evidence="1 2">Gen01</strain>
    </source>
</reference>
<gene>
    <name evidence="1" type="ORF">HOP40_19715</name>
</gene>
<dbReference type="EMBL" id="CP053564">
    <property type="protein sequence ID" value="QJY47763.1"/>
    <property type="molecule type" value="Genomic_DNA"/>
</dbReference>
<evidence type="ECO:0000313" key="1">
    <source>
        <dbReference type="EMBL" id="QJY47763.1"/>
    </source>
</evidence>
<dbReference type="Gene3D" id="2.60.40.1890">
    <property type="entry name" value="PCu(A)C copper chaperone"/>
    <property type="match status" value="1"/>
</dbReference>
<evidence type="ECO:0000313" key="2">
    <source>
        <dbReference type="Proteomes" id="UP000505377"/>
    </source>
</evidence>
<organism evidence="1 2">
    <name type="scientific">Pseudonocardia broussonetiae</name>
    <dbReference type="NCBI Taxonomy" id="2736640"/>
    <lineage>
        <taxon>Bacteria</taxon>
        <taxon>Bacillati</taxon>
        <taxon>Actinomycetota</taxon>
        <taxon>Actinomycetes</taxon>
        <taxon>Pseudonocardiales</taxon>
        <taxon>Pseudonocardiaceae</taxon>
        <taxon>Pseudonocardia</taxon>
    </lineage>
</organism>
<dbReference type="KEGG" id="pbro:HOP40_19715"/>
<dbReference type="SUPFAM" id="SSF110087">
    <property type="entry name" value="DR1885-like metal-binding protein"/>
    <property type="match status" value="1"/>
</dbReference>
<dbReference type="InterPro" id="IPR036182">
    <property type="entry name" value="PCuAC_sf"/>
</dbReference>
<keyword evidence="2" id="KW-1185">Reference proteome</keyword>
<dbReference type="RefSeq" id="WP_172160721.1">
    <property type="nucleotide sequence ID" value="NZ_CP053564.1"/>
</dbReference>
<proteinExistence type="predicted"/>
<accession>A0A6M6JKS3</accession>
<dbReference type="Pfam" id="PF04314">
    <property type="entry name" value="PCuAC"/>
    <property type="match status" value="1"/>
</dbReference>